<name>A0A6A4SYN6_SCOMX</name>
<dbReference type="Proteomes" id="UP000438429">
    <property type="component" value="Unassembled WGS sequence"/>
</dbReference>
<comment type="caution">
    <text evidence="2">The sequence shown here is derived from an EMBL/GenBank/DDBJ whole genome shotgun (WGS) entry which is preliminary data.</text>
</comment>
<feature type="region of interest" description="Disordered" evidence="1">
    <location>
        <begin position="24"/>
        <end position="48"/>
    </location>
</feature>
<proteinExistence type="predicted"/>
<gene>
    <name evidence="2" type="ORF">F2P81_006254</name>
</gene>
<protein>
    <submittedName>
        <fullName evidence="2">Uncharacterized protein</fullName>
    </submittedName>
</protein>
<evidence type="ECO:0000313" key="2">
    <source>
        <dbReference type="EMBL" id="KAF0040356.1"/>
    </source>
</evidence>
<sequence length="96" mass="10880">MRYAAKKDELMDFRFERSTVARSPPVRRAVTSSRELDSDNLNGDVIENRSTDDGRLEKLMTEPITGSGYAFLQSGIFCEEFFQMALVKYGIPPPVI</sequence>
<evidence type="ECO:0000313" key="3">
    <source>
        <dbReference type="Proteomes" id="UP000438429"/>
    </source>
</evidence>
<dbReference type="AlphaFoldDB" id="A0A6A4SYN6"/>
<reference evidence="2 3" key="1">
    <citation type="submission" date="2019-06" db="EMBL/GenBank/DDBJ databases">
        <title>Draft genomes of female and male turbot (Scophthalmus maximus).</title>
        <authorList>
            <person name="Xu H."/>
            <person name="Xu X.-W."/>
            <person name="Shao C."/>
            <person name="Chen S."/>
        </authorList>
    </citation>
    <scope>NUCLEOTIDE SEQUENCE [LARGE SCALE GENOMIC DNA]</scope>
    <source>
        <strain evidence="2">Ysfricsl-2016a</strain>
        <tissue evidence="2">Blood</tissue>
    </source>
</reference>
<organism evidence="2 3">
    <name type="scientific">Scophthalmus maximus</name>
    <name type="common">Turbot</name>
    <name type="synonym">Psetta maxima</name>
    <dbReference type="NCBI Taxonomy" id="52904"/>
    <lineage>
        <taxon>Eukaryota</taxon>
        <taxon>Metazoa</taxon>
        <taxon>Chordata</taxon>
        <taxon>Craniata</taxon>
        <taxon>Vertebrata</taxon>
        <taxon>Euteleostomi</taxon>
        <taxon>Actinopterygii</taxon>
        <taxon>Neopterygii</taxon>
        <taxon>Teleostei</taxon>
        <taxon>Neoteleostei</taxon>
        <taxon>Acanthomorphata</taxon>
        <taxon>Carangaria</taxon>
        <taxon>Pleuronectiformes</taxon>
        <taxon>Pleuronectoidei</taxon>
        <taxon>Scophthalmidae</taxon>
        <taxon>Scophthalmus</taxon>
    </lineage>
</organism>
<accession>A0A6A4SYN6</accession>
<dbReference type="EMBL" id="VEVO01000006">
    <property type="protein sequence ID" value="KAF0040356.1"/>
    <property type="molecule type" value="Genomic_DNA"/>
</dbReference>
<evidence type="ECO:0000256" key="1">
    <source>
        <dbReference type="SAM" id="MobiDB-lite"/>
    </source>
</evidence>